<dbReference type="Gene3D" id="1.10.30.10">
    <property type="entry name" value="High mobility group box domain"/>
    <property type="match status" value="1"/>
</dbReference>
<sequence>MSTLFFPSFPPNIDLNQLIKPMNRKQKRPIKAPNAFIIYRINYCREISNNGKISQPGISSMASQAWKLERQHVKEKYYDLAKQAREIYLATKNHGNNGRSQPENVQDVQAAFIDNQPENTTESYNQVTIENYAFIDNQPENVYENVQATIENDAFIDNQQNGIVEEMEIITGNAGTSFNHPHVDVNINSDLINTQSRIVTLENELVSMQNEMISMRQTILELNLKLITLFGI</sequence>
<name>A0A9N9AE86_9GLOM</name>
<dbReference type="InterPro" id="IPR009071">
    <property type="entry name" value="HMG_box_dom"/>
</dbReference>
<dbReference type="SMART" id="SM00398">
    <property type="entry name" value="HMG"/>
    <property type="match status" value="1"/>
</dbReference>
<dbReference type="Pfam" id="PF00505">
    <property type="entry name" value="HMG_box"/>
    <property type="match status" value="1"/>
</dbReference>
<dbReference type="OrthoDB" id="6247875at2759"/>
<accession>A0A9N9AE86</accession>
<proteinExistence type="predicted"/>
<dbReference type="InterPro" id="IPR036910">
    <property type="entry name" value="HMG_box_dom_sf"/>
</dbReference>
<keyword evidence="1" id="KW-0175">Coiled coil</keyword>
<dbReference type="SUPFAM" id="SSF47095">
    <property type="entry name" value="HMG-box"/>
    <property type="match status" value="1"/>
</dbReference>
<gene>
    <name evidence="3" type="ORF">ALEPTO_LOCUS4746</name>
</gene>
<feature type="coiled-coil region" evidence="1">
    <location>
        <begin position="191"/>
        <end position="218"/>
    </location>
</feature>
<comment type="caution">
    <text evidence="3">The sequence shown here is derived from an EMBL/GenBank/DDBJ whole genome shotgun (WGS) entry which is preliminary data.</text>
</comment>
<reference evidence="3" key="1">
    <citation type="submission" date="2021-06" db="EMBL/GenBank/DDBJ databases">
        <authorList>
            <person name="Kallberg Y."/>
            <person name="Tangrot J."/>
            <person name="Rosling A."/>
        </authorList>
    </citation>
    <scope>NUCLEOTIDE SEQUENCE</scope>
    <source>
        <strain evidence="3">FL130A</strain>
    </source>
</reference>
<evidence type="ECO:0000259" key="2">
    <source>
        <dbReference type="SMART" id="SM00398"/>
    </source>
</evidence>
<dbReference type="EMBL" id="CAJVPS010001161">
    <property type="protein sequence ID" value="CAG8526893.1"/>
    <property type="molecule type" value="Genomic_DNA"/>
</dbReference>
<keyword evidence="4" id="KW-1185">Reference proteome</keyword>
<organism evidence="3 4">
    <name type="scientific">Ambispora leptoticha</name>
    <dbReference type="NCBI Taxonomy" id="144679"/>
    <lineage>
        <taxon>Eukaryota</taxon>
        <taxon>Fungi</taxon>
        <taxon>Fungi incertae sedis</taxon>
        <taxon>Mucoromycota</taxon>
        <taxon>Glomeromycotina</taxon>
        <taxon>Glomeromycetes</taxon>
        <taxon>Archaeosporales</taxon>
        <taxon>Ambisporaceae</taxon>
        <taxon>Ambispora</taxon>
    </lineage>
</organism>
<dbReference type="AlphaFoldDB" id="A0A9N9AE86"/>
<feature type="domain" description="HMG box" evidence="2">
    <location>
        <begin position="29"/>
        <end position="97"/>
    </location>
</feature>
<evidence type="ECO:0000256" key="1">
    <source>
        <dbReference type="SAM" id="Coils"/>
    </source>
</evidence>
<evidence type="ECO:0000313" key="3">
    <source>
        <dbReference type="EMBL" id="CAG8526893.1"/>
    </source>
</evidence>
<dbReference type="Proteomes" id="UP000789508">
    <property type="component" value="Unassembled WGS sequence"/>
</dbReference>
<protein>
    <submittedName>
        <fullName evidence="3">14150_t:CDS:1</fullName>
    </submittedName>
</protein>
<evidence type="ECO:0000313" key="4">
    <source>
        <dbReference type="Proteomes" id="UP000789508"/>
    </source>
</evidence>